<dbReference type="InterPro" id="IPR029045">
    <property type="entry name" value="ClpP/crotonase-like_dom_sf"/>
</dbReference>
<dbReference type="PANTHER" id="PTHR43684">
    <property type="match status" value="1"/>
</dbReference>
<evidence type="ECO:0000256" key="1">
    <source>
        <dbReference type="ARBA" id="ARBA00005254"/>
    </source>
</evidence>
<name>A0AAW0FRF4_9APHY</name>
<protein>
    <recommendedName>
        <fullName evidence="4">Peroxisomal enoyl-CoA-hydratase</fullName>
    </recommendedName>
</protein>
<dbReference type="Gene3D" id="3.90.226.10">
    <property type="entry name" value="2-enoyl-CoA Hydratase, Chain A, domain 1"/>
    <property type="match status" value="1"/>
</dbReference>
<evidence type="ECO:0008006" key="4">
    <source>
        <dbReference type="Google" id="ProtNLM"/>
    </source>
</evidence>
<evidence type="ECO:0000313" key="2">
    <source>
        <dbReference type="EMBL" id="KAK7682657.1"/>
    </source>
</evidence>
<organism evidence="2 3">
    <name type="scientific">Cerrena zonata</name>
    <dbReference type="NCBI Taxonomy" id="2478898"/>
    <lineage>
        <taxon>Eukaryota</taxon>
        <taxon>Fungi</taxon>
        <taxon>Dikarya</taxon>
        <taxon>Basidiomycota</taxon>
        <taxon>Agaricomycotina</taxon>
        <taxon>Agaricomycetes</taxon>
        <taxon>Polyporales</taxon>
        <taxon>Cerrenaceae</taxon>
        <taxon>Cerrena</taxon>
    </lineage>
</organism>
<dbReference type="Proteomes" id="UP001385951">
    <property type="component" value="Unassembled WGS sequence"/>
</dbReference>
<comment type="caution">
    <text evidence="2">The sequence shown here is derived from an EMBL/GenBank/DDBJ whole genome shotgun (WGS) entry which is preliminary data.</text>
</comment>
<dbReference type="Pfam" id="PF00378">
    <property type="entry name" value="ECH_1"/>
    <property type="match status" value="1"/>
</dbReference>
<evidence type="ECO:0000313" key="3">
    <source>
        <dbReference type="Proteomes" id="UP001385951"/>
    </source>
</evidence>
<dbReference type="CDD" id="cd06558">
    <property type="entry name" value="crotonase-like"/>
    <property type="match status" value="1"/>
</dbReference>
<dbReference type="InterPro" id="IPR051053">
    <property type="entry name" value="ECH/Chromodomain_protein"/>
</dbReference>
<dbReference type="InterPro" id="IPR001753">
    <property type="entry name" value="Enoyl-CoA_hydra/iso"/>
</dbReference>
<dbReference type="EMBL" id="JASBNA010000035">
    <property type="protein sequence ID" value="KAK7682657.1"/>
    <property type="molecule type" value="Genomic_DNA"/>
</dbReference>
<sequence length="301" mass="32932">MSLPAYESLTLKATRVELKDGVVVVTLTRSKERNTFTKDLVNEIVLLFDLFDKDDRVRVVVLTAEPNAPAYCAGADISGGWDGLWNPESEKEGEHAHRDSGGVVTLAIFRCRKITIAAVNGHAAGVGVTGLQLPFDFRFAWSGAKFALPFVRRGIAPEAVSSYLLPKLLGTSRALSLFLSGATITVDSPLLQGLYHTLLPTKEEVFPAAYAFAQELAQNTSQTAIAVTKALVWHAADTIEEQHILDSRAIRSLGAAADGAEGTRAFKEKRAIKFPDTLSKNLPSWVPWWHELDIKHRKAKL</sequence>
<accession>A0AAW0FRF4</accession>
<dbReference type="AlphaFoldDB" id="A0AAW0FRF4"/>
<reference evidence="2 3" key="1">
    <citation type="submission" date="2022-09" db="EMBL/GenBank/DDBJ databases">
        <authorList>
            <person name="Palmer J.M."/>
        </authorList>
    </citation>
    <scope>NUCLEOTIDE SEQUENCE [LARGE SCALE GENOMIC DNA]</scope>
    <source>
        <strain evidence="2 3">DSM 7382</strain>
    </source>
</reference>
<dbReference type="PANTHER" id="PTHR43684:SF4">
    <property type="entry name" value="ENOYL-COA HYDRATASE_ISOMERASE FAMILY PROTEIN (AFU_ORTHOLOGUE AFUA_1G01890)"/>
    <property type="match status" value="1"/>
</dbReference>
<gene>
    <name evidence="2" type="ORF">QCA50_014458</name>
</gene>
<proteinExistence type="inferred from homology"/>
<comment type="similarity">
    <text evidence="1">Belongs to the enoyl-CoA hydratase/isomerase family.</text>
</comment>
<dbReference type="SUPFAM" id="SSF52096">
    <property type="entry name" value="ClpP/crotonase"/>
    <property type="match status" value="1"/>
</dbReference>
<keyword evidence="3" id="KW-1185">Reference proteome</keyword>